<dbReference type="RefSeq" id="WP_008821097.1">
    <property type="nucleotide sequence ID" value="NZ_GG770383.1"/>
</dbReference>
<dbReference type="AlphaFoldDB" id="D6LHE4"/>
<sequence>MLLEEKLILFRNELKNKTIYNYKLSGIVLELLFSKKVFPKNIEIKKFVEEIFNLKLKDYIFKSRNSVGIKISKLIIQNDEKKNSVYKKNLSVFINEKIEKLKKSKKIKEEKNNFDGWIK</sequence>
<gene>
    <name evidence="1" type="ORF">HMPREF0400_01150</name>
</gene>
<organism evidence="1 2">
    <name type="scientific">Fusobacterium periodonticum 1_1_41FAA</name>
    <dbReference type="NCBI Taxonomy" id="469621"/>
    <lineage>
        <taxon>Bacteria</taxon>
        <taxon>Fusobacteriati</taxon>
        <taxon>Fusobacteriota</taxon>
        <taxon>Fusobacteriia</taxon>
        <taxon>Fusobacteriales</taxon>
        <taxon>Fusobacteriaceae</taxon>
        <taxon>Fusobacterium</taxon>
    </lineage>
</organism>
<accession>D6LHE4</accession>
<reference evidence="1 2" key="1">
    <citation type="submission" date="2010-03" db="EMBL/GenBank/DDBJ databases">
        <title>The Genome Sequence of Fusobacterium sp. 1_1_41FAA.</title>
        <authorList>
            <consortium name="The Broad Institute Genome Sequencing Platform"/>
            <person name="Ward D."/>
            <person name="Earl A."/>
            <person name="Feldgarden M."/>
            <person name="Gevers D."/>
            <person name="Young S.K."/>
            <person name="Zeng Q."/>
            <person name="Koehrsen M."/>
            <person name="Alvarado L."/>
            <person name="Berlin A."/>
            <person name="Borenstein D."/>
            <person name="Chapman S."/>
            <person name="Chen Z."/>
            <person name="Engels R."/>
            <person name="Freedman E."/>
            <person name="Gellesch M."/>
            <person name="Goldberg J."/>
            <person name="Griggs A."/>
            <person name="Gujja S."/>
            <person name="Heilman E."/>
            <person name="Heiman D."/>
            <person name="Hepburn T."/>
            <person name="Howarth C."/>
            <person name="Jen D."/>
            <person name="Larson L."/>
            <person name="Mehta T."/>
            <person name="Park D."/>
            <person name="Pearson M."/>
            <person name="Richards J."/>
            <person name="Roberts A."/>
            <person name="Saif S."/>
            <person name="Shea T."/>
            <person name="Shenoy N."/>
            <person name="Sisk P."/>
            <person name="Stolte C."/>
            <person name="Sykes S."/>
            <person name="Walk T."/>
            <person name="White J."/>
            <person name="Yandava C."/>
            <person name="Strauss J.C."/>
            <person name="Ambrose C.E."/>
            <person name="Allen-Vercoe E."/>
            <person name="Haas B."/>
            <person name="Henn M.R."/>
            <person name="Nusbaum C."/>
            <person name="Birren B."/>
        </authorList>
    </citation>
    <scope>NUCLEOTIDE SEQUENCE [LARGE SCALE GENOMIC DNA]</scope>
    <source>
        <strain evidence="1 2">1_1_41FAA</strain>
    </source>
</reference>
<protein>
    <submittedName>
        <fullName evidence="1">Uncharacterized protein</fullName>
    </submittedName>
</protein>
<proteinExistence type="predicted"/>
<dbReference type="EMBL" id="GG770383">
    <property type="protein sequence ID" value="EFG27820.2"/>
    <property type="molecule type" value="Genomic_DNA"/>
</dbReference>
<name>D6LHE4_9FUSO</name>
<dbReference type="Proteomes" id="UP000003964">
    <property type="component" value="Unassembled WGS sequence"/>
</dbReference>
<evidence type="ECO:0000313" key="2">
    <source>
        <dbReference type="Proteomes" id="UP000003964"/>
    </source>
</evidence>
<evidence type="ECO:0000313" key="1">
    <source>
        <dbReference type="EMBL" id="EFG27820.2"/>
    </source>
</evidence>